<dbReference type="InterPro" id="IPR013222">
    <property type="entry name" value="Glyco_hyd_98_carb-bd"/>
</dbReference>
<dbReference type="RefSeq" id="WP_183594927.1">
    <property type="nucleotide sequence ID" value="NZ_JACHWR010000004.1"/>
</dbReference>
<dbReference type="EMBL" id="JACHWR010000004">
    <property type="protein sequence ID" value="MBB3044916.1"/>
    <property type="molecule type" value="Genomic_DNA"/>
</dbReference>
<evidence type="ECO:0000313" key="3">
    <source>
        <dbReference type="EMBL" id="MBB3044916.1"/>
    </source>
</evidence>
<feature type="domain" description="Glycosyl hydrolase family 98 putative carbohydrate-binding module" evidence="2">
    <location>
        <begin position="144"/>
        <end position="229"/>
    </location>
</feature>
<feature type="signal peptide" evidence="1">
    <location>
        <begin position="1"/>
        <end position="25"/>
    </location>
</feature>
<evidence type="ECO:0000313" key="4">
    <source>
        <dbReference type="Proteomes" id="UP000589626"/>
    </source>
</evidence>
<dbReference type="Gene3D" id="2.60.120.1060">
    <property type="entry name" value="NPCBM/NEW2 domain"/>
    <property type="match status" value="1"/>
</dbReference>
<evidence type="ECO:0000259" key="2">
    <source>
        <dbReference type="Pfam" id="PF08305"/>
    </source>
</evidence>
<gene>
    <name evidence="3" type="ORF">FHU40_004769</name>
</gene>
<dbReference type="Pfam" id="PF08305">
    <property type="entry name" value="NPCBM"/>
    <property type="match status" value="1"/>
</dbReference>
<evidence type="ECO:0000256" key="1">
    <source>
        <dbReference type="SAM" id="SignalP"/>
    </source>
</evidence>
<dbReference type="Proteomes" id="UP000589626">
    <property type="component" value="Unassembled WGS sequence"/>
</dbReference>
<proteinExistence type="predicted"/>
<protein>
    <recommendedName>
        <fullName evidence="2">Glycosyl hydrolase family 98 putative carbohydrate-binding module domain-containing protein</fullName>
    </recommendedName>
</protein>
<dbReference type="AlphaFoldDB" id="A0A7W4VZX4"/>
<name>A0A7W4VZX4_9ACTN</name>
<dbReference type="InterPro" id="IPR038637">
    <property type="entry name" value="NPCBM_sf"/>
</dbReference>
<organism evidence="3 4">
    <name type="scientific">Nocardioides soli</name>
    <dbReference type="NCBI Taxonomy" id="1036020"/>
    <lineage>
        <taxon>Bacteria</taxon>
        <taxon>Bacillati</taxon>
        <taxon>Actinomycetota</taxon>
        <taxon>Actinomycetes</taxon>
        <taxon>Propionibacteriales</taxon>
        <taxon>Nocardioidaceae</taxon>
        <taxon>Nocardioides</taxon>
    </lineage>
</organism>
<keyword evidence="4" id="KW-1185">Reference proteome</keyword>
<sequence>MITRFALAGLGIVLAAGLTAAAATAAQAPTERRAAYQPTLKASKTTVVAGQKLVLSGRVKPAAKGGTVVLQKRIEGRKWAVEKRLTMTKAGKFRYVDKPSTPGLRSYRVMVPKAGKVKAGTSKPVKVTVLRWVPLTQLAVRAIDGTRAGTTVSIGGKQYANSVVSNAGAAKGTIDWNLDPSCTTLRTRFGAGDDGDADATAHVTLTGDSEQLFSGQFMLTQSESRTFDVSDVFRLAFAWSSTKAGVLEPRAGAIATMAGPELLCAI</sequence>
<keyword evidence="1" id="KW-0732">Signal</keyword>
<comment type="caution">
    <text evidence="3">The sequence shown here is derived from an EMBL/GenBank/DDBJ whole genome shotgun (WGS) entry which is preliminary data.</text>
</comment>
<accession>A0A7W4VZX4</accession>
<reference evidence="3 4" key="1">
    <citation type="submission" date="2020-08" db="EMBL/GenBank/DDBJ databases">
        <title>Sequencing the genomes of 1000 actinobacteria strains.</title>
        <authorList>
            <person name="Klenk H.-P."/>
        </authorList>
    </citation>
    <scope>NUCLEOTIDE SEQUENCE [LARGE SCALE GENOMIC DNA]</scope>
    <source>
        <strain evidence="3 4">DSM 105498</strain>
    </source>
</reference>
<feature type="chain" id="PRO_5038778303" description="Glycosyl hydrolase family 98 putative carbohydrate-binding module domain-containing protein" evidence="1">
    <location>
        <begin position="26"/>
        <end position="266"/>
    </location>
</feature>